<sequence>MSSTVVPDAAADGNANLAKTPAQLMREQHEAAATHHVTVEDTVDEDDIQHPPPSVPTEKPEEAAPAATNGTMSAKAAGKQKASEKLGAFNTQDDEAFPALGPAPRAPPAPRTGGWANAAAAKAPGVSAATSRPSSGMPTPSSTPGIRTPTGAGAGSRPAVSLPGRATDQFEIENTELDKSKNLRKILDDVFRKFNVKVTTKTTGLGKKTAFVADGPKTKVTDALMHISQSLTVEKVSTLEIPSTVTAQIIGKGGANIKKLESKFGVKIHTDRSNRKTSGADDAGTDIVEIKGHSAQVAQVYDEIANQARQLQPKVDVPVRGIPPEFYPFIAGRHAEKIRNLEAQQGLNINIPAYHTWQSQAPAKVEKDNGPARFHPHGDSHITISGDQAAAKSAGQQFERLAEQLQTELFLEELQAQQFMRPFIVGDRGIDPLEFLEKTGCVVVLPPGHHETEEVHIIGPQSRLDEGRNLAEELMAQKAAQQVNLHKQFSDAPLGPERHSRALAQYLQRRAIEREFNTAHNAELIFPSSVSAAPEWIVIGDDPRKAMSARNELSKITQAFPTPRLQLVEIDPFFHPHLEQLHAQKLQNDLGVYLIVPDDGEESVVLVYEGPHSESPFQIPRTKPSKQELSEFEKALKAAEELLRSSIPHQGIENDNVEVPRKFHDKVRRYVNQEQVQSPGAFPVQIDFGGRRQQAARGSPNFVELRHPERAAVDELKRKIQQFLVEAEQDEKERGYVTTLQFPAKYNKNLIGRNGAHVNQLREKHDVDIQVSREGGDEIKIQGPQKKAEACKAEIQKLLKAWENEVNYVIKIDSKFHGQLVGRSGENLRKILAQSDNEVRIDFPRASRGGVEDSSDIVSEAGARVTQPSDEIRIRGPKAKADAAREQLLALKQYYEDNSHTATVSVAQDQVGSLIGRGGQELEKLRADTNAQIDIPKSNGAKRIEITIRGSKDAVKQAKSEIEKRSKAYDAVVTKTIDVDSKHRNAIIGAGGSNIRDIVKKAGGSENSADHVKFPARGEDSNTITIKGTQDVVDKIITSIKGLVSEKENQVNDSVDVPVKLHRNLIGAQGANRKEFEAKFGVSMNVPRQNSGETAVKLAGPPENVQKAKDHLLAMTDAQKGETVTVPRKFHHAVAQNGATFGEFTRMGVRIDHAGQKPPSRPKAGASKSNGDLPLITDQAGGKMAHSWEVVPLTSDEDGEIAWNIVTTRDAKEGAVDKAKARILELLEQAEEPRFTGYLTLPDPALHKRIIGSGGKTINGMRNATACDIQVPRPNDKTDAITITGSEDGVLKAKDMILEVIEGGNGN</sequence>
<dbReference type="RefSeq" id="XP_008718627.1">
    <property type="nucleotide sequence ID" value="XM_008720405.1"/>
</dbReference>
<feature type="domain" description="K Homology" evidence="4">
    <location>
        <begin position="898"/>
        <end position="967"/>
    </location>
</feature>
<name>W2RTS3_CYPE1</name>
<accession>W2RTS3</accession>
<dbReference type="SMART" id="SM00322">
    <property type="entry name" value="KH"/>
    <property type="match status" value="9"/>
</dbReference>
<feature type="domain" description="K Homology" evidence="4">
    <location>
        <begin position="971"/>
        <end position="1045"/>
    </location>
</feature>
<feature type="domain" description="K Homology" evidence="4">
    <location>
        <begin position="311"/>
        <end position="403"/>
    </location>
</feature>
<protein>
    <recommendedName>
        <fullName evidence="4">K Homology domain-containing protein</fullName>
    </recommendedName>
</protein>
<evidence type="ECO:0000256" key="1">
    <source>
        <dbReference type="ARBA" id="ARBA00022737"/>
    </source>
</evidence>
<keyword evidence="2" id="KW-0694">RNA-binding</keyword>
<dbReference type="PANTHER" id="PTHR10627">
    <property type="entry name" value="SCP160"/>
    <property type="match status" value="1"/>
</dbReference>
<feature type="domain" description="K Homology" evidence="4">
    <location>
        <begin position="1049"/>
        <end position="1117"/>
    </location>
</feature>
<organism evidence="5 6">
    <name type="scientific">Cyphellophora europaea (strain CBS 101466)</name>
    <name type="common">Phialophora europaea</name>
    <dbReference type="NCBI Taxonomy" id="1220924"/>
    <lineage>
        <taxon>Eukaryota</taxon>
        <taxon>Fungi</taxon>
        <taxon>Dikarya</taxon>
        <taxon>Ascomycota</taxon>
        <taxon>Pezizomycotina</taxon>
        <taxon>Eurotiomycetes</taxon>
        <taxon>Chaetothyriomycetidae</taxon>
        <taxon>Chaetothyriales</taxon>
        <taxon>Cyphellophoraceae</taxon>
        <taxon>Cyphellophora</taxon>
    </lineage>
</organism>
<feature type="domain" description="K Homology" evidence="4">
    <location>
        <begin position="408"/>
        <end position="480"/>
    </location>
</feature>
<reference evidence="5 6" key="1">
    <citation type="submission" date="2013-03" db="EMBL/GenBank/DDBJ databases">
        <title>The Genome Sequence of Phialophora europaea CBS 101466.</title>
        <authorList>
            <consortium name="The Broad Institute Genomics Platform"/>
            <person name="Cuomo C."/>
            <person name="de Hoog S."/>
            <person name="Gorbushina A."/>
            <person name="Walker B."/>
            <person name="Young S.K."/>
            <person name="Zeng Q."/>
            <person name="Gargeya S."/>
            <person name="Fitzgerald M."/>
            <person name="Haas B."/>
            <person name="Abouelleil A."/>
            <person name="Allen A.W."/>
            <person name="Alvarado L."/>
            <person name="Arachchi H.M."/>
            <person name="Berlin A.M."/>
            <person name="Chapman S.B."/>
            <person name="Gainer-Dewar J."/>
            <person name="Goldberg J."/>
            <person name="Griggs A."/>
            <person name="Gujja S."/>
            <person name="Hansen M."/>
            <person name="Howarth C."/>
            <person name="Imamovic A."/>
            <person name="Ireland A."/>
            <person name="Larimer J."/>
            <person name="McCowan C."/>
            <person name="Murphy C."/>
            <person name="Pearson M."/>
            <person name="Poon T.W."/>
            <person name="Priest M."/>
            <person name="Roberts A."/>
            <person name="Saif S."/>
            <person name="Shea T."/>
            <person name="Sisk P."/>
            <person name="Sykes S."/>
            <person name="Wortman J."/>
            <person name="Nusbaum C."/>
            <person name="Birren B."/>
        </authorList>
    </citation>
    <scope>NUCLEOTIDE SEQUENCE [LARGE SCALE GENOMIC DNA]</scope>
    <source>
        <strain evidence="5 6">CBS 101466</strain>
    </source>
</reference>
<evidence type="ECO:0000313" key="5">
    <source>
        <dbReference type="EMBL" id="ETN39842.1"/>
    </source>
</evidence>
<dbReference type="Pfam" id="PF22952">
    <property type="entry name" value="KH_11"/>
    <property type="match status" value="1"/>
</dbReference>
<dbReference type="PANTHER" id="PTHR10627:SF31">
    <property type="entry name" value="DODECA-SATELLITE-BINDING PROTEIN 1, ISOFORM A"/>
    <property type="match status" value="1"/>
</dbReference>
<dbReference type="FunCoup" id="W2RTS3">
    <property type="interactions" value="679"/>
</dbReference>
<dbReference type="InterPro" id="IPR036612">
    <property type="entry name" value="KH_dom_type_1_sf"/>
</dbReference>
<gene>
    <name evidence="5" type="ORF">HMPREF1541_06068</name>
</gene>
<evidence type="ECO:0000256" key="2">
    <source>
        <dbReference type="PROSITE-ProRule" id="PRU00117"/>
    </source>
</evidence>
<feature type="compositionally biased region" description="Low complexity" evidence="3">
    <location>
        <begin position="111"/>
        <end position="144"/>
    </location>
</feature>
<dbReference type="HOGENOM" id="CLU_003293_0_0_1"/>
<dbReference type="EMBL" id="KB822721">
    <property type="protein sequence ID" value="ETN39842.1"/>
    <property type="molecule type" value="Genomic_DNA"/>
</dbReference>
<feature type="domain" description="K Homology" evidence="4">
    <location>
        <begin position="1233"/>
        <end position="1302"/>
    </location>
</feature>
<dbReference type="PROSITE" id="PS50084">
    <property type="entry name" value="KH_TYPE_1"/>
    <property type="match status" value="7"/>
</dbReference>
<feature type="region of interest" description="Disordered" evidence="3">
    <location>
        <begin position="1152"/>
        <end position="1172"/>
    </location>
</feature>
<evidence type="ECO:0000313" key="6">
    <source>
        <dbReference type="Proteomes" id="UP000030752"/>
    </source>
</evidence>
<dbReference type="CDD" id="cd02394">
    <property type="entry name" value="KH-I_Vigilin_rpt6"/>
    <property type="match status" value="1"/>
</dbReference>
<feature type="region of interest" description="Disordered" evidence="3">
    <location>
        <begin position="1"/>
        <end position="167"/>
    </location>
</feature>
<dbReference type="InterPro" id="IPR054548">
    <property type="entry name" value="SCP160-like_KH"/>
</dbReference>
<dbReference type="eggNOG" id="KOG2208">
    <property type="taxonomic scope" value="Eukaryota"/>
</dbReference>
<dbReference type="OrthoDB" id="10027144at2759"/>
<dbReference type="InterPro" id="IPR004088">
    <property type="entry name" value="KH_dom_type_1"/>
</dbReference>
<dbReference type="Pfam" id="PF00013">
    <property type="entry name" value="KH_1"/>
    <property type="match status" value="7"/>
</dbReference>
<dbReference type="STRING" id="1220924.W2RTS3"/>
<dbReference type="VEuPathDB" id="FungiDB:HMPREF1541_06068"/>
<feature type="domain" description="K Homology" evidence="4">
    <location>
        <begin position="233"/>
        <end position="309"/>
    </location>
</feature>
<dbReference type="Proteomes" id="UP000030752">
    <property type="component" value="Unassembled WGS sequence"/>
</dbReference>
<feature type="domain" description="K Homology" evidence="4">
    <location>
        <begin position="804"/>
        <end position="893"/>
    </location>
</feature>
<dbReference type="CDD" id="cd00105">
    <property type="entry name" value="KH-I"/>
    <property type="match status" value="2"/>
</dbReference>
<dbReference type="CDD" id="cd22408">
    <property type="entry name" value="KH-I_Vigilin_rpt4"/>
    <property type="match status" value="1"/>
</dbReference>
<dbReference type="InterPro" id="IPR004087">
    <property type="entry name" value="KH_dom"/>
</dbReference>
<feature type="compositionally biased region" description="Basic and acidic residues" evidence="3">
    <location>
        <begin position="26"/>
        <end position="39"/>
    </location>
</feature>
<dbReference type="SUPFAM" id="SSF54791">
    <property type="entry name" value="Eukaryotic type KH-domain (KH-domain type I)"/>
    <property type="match status" value="9"/>
</dbReference>
<keyword evidence="1" id="KW-0677">Repeat</keyword>
<proteinExistence type="predicted"/>
<evidence type="ECO:0000259" key="4">
    <source>
        <dbReference type="SMART" id="SM00322"/>
    </source>
</evidence>
<dbReference type="InParanoid" id="W2RTS3"/>
<dbReference type="GO" id="GO:0005737">
    <property type="term" value="C:cytoplasm"/>
    <property type="evidence" value="ECO:0007669"/>
    <property type="project" value="TreeGrafter"/>
</dbReference>
<dbReference type="GO" id="GO:0003729">
    <property type="term" value="F:mRNA binding"/>
    <property type="evidence" value="ECO:0007669"/>
    <property type="project" value="TreeGrafter"/>
</dbReference>
<evidence type="ECO:0000256" key="3">
    <source>
        <dbReference type="SAM" id="MobiDB-lite"/>
    </source>
</evidence>
<dbReference type="Gene3D" id="3.30.1370.10">
    <property type="entry name" value="K Homology domain, type 1"/>
    <property type="match status" value="8"/>
</dbReference>
<keyword evidence="6" id="KW-1185">Reference proteome</keyword>
<feature type="domain" description="K Homology" evidence="4">
    <location>
        <begin position="734"/>
        <end position="800"/>
    </location>
</feature>
<dbReference type="GeneID" id="19973407"/>